<dbReference type="GeneID" id="80883696"/>
<dbReference type="RefSeq" id="XP_056041502.1">
    <property type="nucleotide sequence ID" value="XM_056188530.1"/>
</dbReference>
<sequence length="173" mass="19731">MDDEQMIAPPQLRDSVPVKVPRRPQEPPSEQDLAASRAYYGQLRALRDEGGLDDDSRPNLQEMVDANRYLVAVEDKIRETRGDSLREILRVVNEMRQAQTETRQVQTEILNRLDHFTRMQNISVIAPLKQANKDRDGVRLTLNIIPFADGSMPTQHPHNLPPLFTVEAINGLE</sequence>
<evidence type="ECO:0000313" key="4">
    <source>
        <dbReference type="EMBL" id="KAJ8098052.1"/>
    </source>
</evidence>
<keyword evidence="5" id="KW-1185">Reference proteome</keyword>
<feature type="domain" description="Mug135-like C-terminal" evidence="3">
    <location>
        <begin position="135"/>
        <end position="172"/>
    </location>
</feature>
<accession>A0AAD7QMI0</accession>
<reference evidence="4" key="1">
    <citation type="submission" date="2023-03" db="EMBL/GenBank/DDBJ databases">
        <title>Near-Complete genome sequence of Lipomyces tetrasporous NRRL Y-64009, an oleaginous yeast capable of growing on lignocellulosic hydrolysates.</title>
        <authorList>
            <consortium name="Lawrence Berkeley National Laboratory"/>
            <person name="Jagtap S.S."/>
            <person name="Liu J.-J."/>
            <person name="Walukiewicz H.E."/>
            <person name="Pangilinan J."/>
            <person name="Lipzen A."/>
            <person name="Ahrendt S."/>
            <person name="Koriabine M."/>
            <person name="Cobaugh K."/>
            <person name="Salamov A."/>
            <person name="Yoshinaga Y."/>
            <person name="Ng V."/>
            <person name="Daum C."/>
            <person name="Grigoriev I.V."/>
            <person name="Slininger P.J."/>
            <person name="Dien B.S."/>
            <person name="Jin Y.-S."/>
            <person name="Rao C.V."/>
        </authorList>
    </citation>
    <scope>NUCLEOTIDE SEQUENCE</scope>
    <source>
        <strain evidence="4">NRRL Y-64009</strain>
    </source>
</reference>
<name>A0AAD7QMI0_9ASCO</name>
<dbReference type="Pfam" id="PF08593">
    <property type="entry name" value="Mug135_C"/>
    <property type="match status" value="1"/>
</dbReference>
<evidence type="ECO:0000256" key="2">
    <source>
        <dbReference type="SAM" id="MobiDB-lite"/>
    </source>
</evidence>
<protein>
    <recommendedName>
        <fullName evidence="3">Mug135-like C-terminal domain-containing protein</fullName>
    </recommendedName>
</protein>
<evidence type="ECO:0000256" key="1">
    <source>
        <dbReference type="ARBA" id="ARBA00005788"/>
    </source>
</evidence>
<organism evidence="4 5">
    <name type="scientific">Lipomyces tetrasporus</name>
    <dbReference type="NCBI Taxonomy" id="54092"/>
    <lineage>
        <taxon>Eukaryota</taxon>
        <taxon>Fungi</taxon>
        <taxon>Dikarya</taxon>
        <taxon>Ascomycota</taxon>
        <taxon>Saccharomycotina</taxon>
        <taxon>Lipomycetes</taxon>
        <taxon>Lipomycetales</taxon>
        <taxon>Lipomycetaceae</taxon>
        <taxon>Lipomyces</taxon>
    </lineage>
</organism>
<comment type="caution">
    <text evidence="4">The sequence shown here is derived from an EMBL/GenBank/DDBJ whole genome shotgun (WGS) entry which is preliminary data.</text>
</comment>
<dbReference type="InterPro" id="IPR013902">
    <property type="entry name" value="Mug135-like_C"/>
</dbReference>
<feature type="region of interest" description="Disordered" evidence="2">
    <location>
        <begin position="1"/>
        <end position="34"/>
    </location>
</feature>
<dbReference type="AlphaFoldDB" id="A0AAD7QMI0"/>
<evidence type="ECO:0000259" key="3">
    <source>
        <dbReference type="Pfam" id="PF08593"/>
    </source>
</evidence>
<proteinExistence type="inferred from homology"/>
<dbReference type="EMBL" id="JARPMG010000010">
    <property type="protein sequence ID" value="KAJ8098052.1"/>
    <property type="molecule type" value="Genomic_DNA"/>
</dbReference>
<comment type="similarity">
    <text evidence="1">Belongs to the UPF0612 family.</text>
</comment>
<gene>
    <name evidence="4" type="ORF">POJ06DRAFT_260817</name>
</gene>
<dbReference type="Proteomes" id="UP001217417">
    <property type="component" value="Unassembled WGS sequence"/>
</dbReference>
<evidence type="ECO:0000313" key="5">
    <source>
        <dbReference type="Proteomes" id="UP001217417"/>
    </source>
</evidence>